<evidence type="ECO:0000256" key="1">
    <source>
        <dbReference type="SAM" id="Phobius"/>
    </source>
</evidence>
<protein>
    <submittedName>
        <fullName evidence="2">Uncharacterized protein</fullName>
    </submittedName>
</protein>
<dbReference type="OrthoDB" id="2679301at2"/>
<keyword evidence="1" id="KW-1133">Transmembrane helix</keyword>
<keyword evidence="3" id="KW-1185">Reference proteome</keyword>
<organism evidence="2 3">
    <name type="scientific">Cohnella pontilimi</name>
    <dbReference type="NCBI Taxonomy" id="2564100"/>
    <lineage>
        <taxon>Bacteria</taxon>
        <taxon>Bacillati</taxon>
        <taxon>Bacillota</taxon>
        <taxon>Bacilli</taxon>
        <taxon>Bacillales</taxon>
        <taxon>Paenibacillaceae</taxon>
        <taxon>Cohnella</taxon>
    </lineage>
</organism>
<feature type="transmembrane region" description="Helical" evidence="1">
    <location>
        <begin position="6"/>
        <end position="26"/>
    </location>
</feature>
<accession>A0A4U0FHC5</accession>
<dbReference type="EMBL" id="SUPK01000001">
    <property type="protein sequence ID" value="TJY44351.1"/>
    <property type="molecule type" value="Genomic_DNA"/>
</dbReference>
<comment type="caution">
    <text evidence="2">The sequence shown here is derived from an EMBL/GenBank/DDBJ whole genome shotgun (WGS) entry which is preliminary data.</text>
</comment>
<gene>
    <name evidence="2" type="ORF">E5161_02920</name>
</gene>
<keyword evidence="1" id="KW-0812">Transmembrane</keyword>
<evidence type="ECO:0000313" key="3">
    <source>
        <dbReference type="Proteomes" id="UP000309673"/>
    </source>
</evidence>
<evidence type="ECO:0000313" key="2">
    <source>
        <dbReference type="EMBL" id="TJY44351.1"/>
    </source>
</evidence>
<reference evidence="2 3" key="1">
    <citation type="submission" date="2019-04" db="EMBL/GenBank/DDBJ databases">
        <title>Cohnella sp. nov., isolated from soil.</title>
        <authorList>
            <person name="Kim W."/>
        </authorList>
    </citation>
    <scope>NUCLEOTIDE SEQUENCE [LARGE SCALE GENOMIC DNA]</scope>
    <source>
        <strain evidence="2 3">CAU 1483</strain>
    </source>
</reference>
<name>A0A4U0FHC5_9BACL</name>
<keyword evidence="1" id="KW-0472">Membrane</keyword>
<dbReference type="Proteomes" id="UP000309673">
    <property type="component" value="Unassembled WGS sequence"/>
</dbReference>
<proteinExistence type="predicted"/>
<sequence>MPYWKSTAYLIVAGMIAILVLGRLPLWEHAAQELRAKTAMSVPRHMLSDDNLADAMAGLRLQERLTRVEWDHSILTVDLTLRSDKGNGQGALRDLTSLIRFTFLEAGNVRQLLFRVYRENGDQRLLLFYGNGRRDEWTRDELSSLQPPNFVDDEAFGGKLRLAVTPAGERWLRNISN</sequence>
<dbReference type="RefSeq" id="WP_136776160.1">
    <property type="nucleotide sequence ID" value="NZ_SUPK01000001.1"/>
</dbReference>
<dbReference type="AlphaFoldDB" id="A0A4U0FHC5"/>